<feature type="repeat" description="WD" evidence="3">
    <location>
        <begin position="388"/>
        <end position="428"/>
    </location>
</feature>
<evidence type="ECO:0000256" key="3">
    <source>
        <dbReference type="PROSITE-ProRule" id="PRU00221"/>
    </source>
</evidence>
<dbReference type="Pfam" id="PF00400">
    <property type="entry name" value="WD40"/>
    <property type="match status" value="4"/>
</dbReference>
<dbReference type="PANTHER" id="PTHR14221">
    <property type="entry name" value="WD REPEAT DOMAIN 44"/>
    <property type="match status" value="1"/>
</dbReference>
<evidence type="ECO:0000256" key="1">
    <source>
        <dbReference type="ARBA" id="ARBA00022574"/>
    </source>
</evidence>
<dbReference type="SMART" id="SM00320">
    <property type="entry name" value="WD40"/>
    <property type="match status" value="6"/>
</dbReference>
<dbReference type="InterPro" id="IPR036322">
    <property type="entry name" value="WD40_repeat_dom_sf"/>
</dbReference>
<dbReference type="Gene3D" id="2.130.10.10">
    <property type="entry name" value="YVTN repeat-like/Quinoprotein amine dehydrogenase"/>
    <property type="match status" value="1"/>
</dbReference>
<dbReference type="STRING" id="1590841.A0A2R6PHR8"/>
<evidence type="ECO:0000256" key="2">
    <source>
        <dbReference type="ARBA" id="ARBA00022737"/>
    </source>
</evidence>
<name>A0A2R6PHR8_ACTCC</name>
<keyword evidence="5" id="KW-1185">Reference proteome</keyword>
<feature type="non-terminal residue" evidence="4">
    <location>
        <position position="1"/>
    </location>
</feature>
<dbReference type="InterPro" id="IPR001680">
    <property type="entry name" value="WD40_rpt"/>
</dbReference>
<feature type="repeat" description="WD" evidence="3">
    <location>
        <begin position="428"/>
        <end position="462"/>
    </location>
</feature>
<dbReference type="PROSITE" id="PS50294">
    <property type="entry name" value="WD_REPEATS_REGION"/>
    <property type="match status" value="3"/>
</dbReference>
<dbReference type="OrthoDB" id="408728at2759"/>
<dbReference type="InterPro" id="IPR040324">
    <property type="entry name" value="WDR44/Dgr2"/>
</dbReference>
<evidence type="ECO:0000313" key="5">
    <source>
        <dbReference type="Proteomes" id="UP000241394"/>
    </source>
</evidence>
<dbReference type="PROSITE" id="PS50082">
    <property type="entry name" value="WD_REPEATS_2"/>
    <property type="match status" value="4"/>
</dbReference>
<feature type="repeat" description="WD" evidence="3">
    <location>
        <begin position="284"/>
        <end position="317"/>
    </location>
</feature>
<dbReference type="AlphaFoldDB" id="A0A2R6PHR8"/>
<dbReference type="PANTHER" id="PTHR14221:SF0">
    <property type="entry name" value="WD REPEAT-CONTAINING PROTEIN 44"/>
    <property type="match status" value="1"/>
</dbReference>
<keyword evidence="2" id="KW-0677">Repeat</keyword>
<dbReference type="PRINTS" id="PR00320">
    <property type="entry name" value="GPROTEINBRPT"/>
</dbReference>
<evidence type="ECO:0000313" key="4">
    <source>
        <dbReference type="EMBL" id="PSR91414.1"/>
    </source>
</evidence>
<protein>
    <submittedName>
        <fullName evidence="4">WD repeat-containing protein</fullName>
    </submittedName>
</protein>
<accession>A0A2R6PHR8</accession>
<dbReference type="Gramene" id="PSR91414">
    <property type="protein sequence ID" value="PSR91414"/>
    <property type="gene ID" value="CEY00_Acc28758"/>
</dbReference>
<dbReference type="Proteomes" id="UP000241394">
    <property type="component" value="Chromosome LG25"/>
</dbReference>
<dbReference type="InterPro" id="IPR015943">
    <property type="entry name" value="WD40/YVTN_repeat-like_dom_sf"/>
</dbReference>
<comment type="caution">
    <text evidence="4">The sequence shown here is derived from an EMBL/GenBank/DDBJ whole genome shotgun (WGS) entry which is preliminary data.</text>
</comment>
<dbReference type="SUPFAM" id="SSF50978">
    <property type="entry name" value="WD40 repeat-like"/>
    <property type="match status" value="1"/>
</dbReference>
<sequence>AFMLEFKGLMANLSEDEEEQFFDTRDEIASVFELASNFSDNFCSSPGYSNYTLNGFGHEFWTKTPESAHHRRHRFLKWLELSSDQNQIEKEESRDKSCDEVKMEIDRINEDSGAVLGNSNLEDCFLSSRSSLSCCSTEETDQLAGEDASHENSLCKFKNLDDGMEFVVDGVSNNGVLISLLEVGSNRLVTYEEFQRNFGSSSLVQQLLHREVEADYLIVMKNKVKSGWLRKLGFKACIVGRQGEANLKSSGFNSKVGARFQRVQVCSSRKRSKELSSLYSGQEFIAHEGSIMTMKFSPDGQYLASAGKDGIVRVWKVIKVERPNKLEIQHVEPSCSYFSLNHFSKLSPLDVSKDKIVNMRRSKNSSVSAGVIFPPKVFRIVEEPLHEFHGHSGEVLALSWSKNGSLLSSSVDKTVRLWQVGHNQCLRIYYHNNYVTCVEFNPVDDNFFISGSIDGKVRIWEVHGCRVVDWIDIREIVTAVCYCPHGKGGIVGLMDGSCRFYDIIDNQLQLDAQIFLQGKKKLPCKRITGFQFCPSDPSKVLVTSADSQVRVLRGVDVIYKLKGRRISGSQVTASFTADGKHIVSASEDSNIYIWDYGSQDITPSRAKNIWSCESFFSHNASIAIPWCSMPGSLPNPSVGDDLVRPIMVNGQCNEDLLKSLPLSSPNCFSLSRGLLLESLSKGSATWPEEKLPNSRLMAISPKMSTSDYKLWKSACQNTHTSHMWGLVIVTAGRDGRIRTYHNYGLPIRL</sequence>
<reference evidence="5" key="2">
    <citation type="journal article" date="2018" name="BMC Genomics">
        <title>A manually annotated Actinidia chinensis var. chinensis (kiwifruit) genome highlights the challenges associated with draft genomes and gene prediction in plants.</title>
        <authorList>
            <person name="Pilkington S.M."/>
            <person name="Crowhurst R."/>
            <person name="Hilario E."/>
            <person name="Nardozza S."/>
            <person name="Fraser L."/>
            <person name="Peng Y."/>
            <person name="Gunaseelan K."/>
            <person name="Simpson R."/>
            <person name="Tahir J."/>
            <person name="Deroles S.C."/>
            <person name="Templeton K."/>
            <person name="Luo Z."/>
            <person name="Davy M."/>
            <person name="Cheng C."/>
            <person name="McNeilage M."/>
            <person name="Scaglione D."/>
            <person name="Liu Y."/>
            <person name="Zhang Q."/>
            <person name="Datson P."/>
            <person name="De Silva N."/>
            <person name="Gardiner S.E."/>
            <person name="Bassett H."/>
            <person name="Chagne D."/>
            <person name="McCallum J."/>
            <person name="Dzierzon H."/>
            <person name="Deng C."/>
            <person name="Wang Y.Y."/>
            <person name="Barron L."/>
            <person name="Manako K."/>
            <person name="Bowen J."/>
            <person name="Foster T.M."/>
            <person name="Erridge Z.A."/>
            <person name="Tiffin H."/>
            <person name="Waite C.N."/>
            <person name="Davies K.M."/>
            <person name="Grierson E.P."/>
            <person name="Laing W.A."/>
            <person name="Kirk R."/>
            <person name="Chen X."/>
            <person name="Wood M."/>
            <person name="Montefiori M."/>
            <person name="Brummell D.A."/>
            <person name="Schwinn K.E."/>
            <person name="Catanach A."/>
            <person name="Fullerton C."/>
            <person name="Li D."/>
            <person name="Meiyalaghan S."/>
            <person name="Nieuwenhuizen N."/>
            <person name="Read N."/>
            <person name="Prakash R."/>
            <person name="Hunter D."/>
            <person name="Zhang H."/>
            <person name="McKenzie M."/>
            <person name="Knabel M."/>
            <person name="Harris A."/>
            <person name="Allan A.C."/>
            <person name="Gleave A."/>
            <person name="Chen A."/>
            <person name="Janssen B.J."/>
            <person name="Plunkett B."/>
            <person name="Ampomah-Dwamena C."/>
            <person name="Voogd C."/>
            <person name="Leif D."/>
            <person name="Lafferty D."/>
            <person name="Souleyre E.J.F."/>
            <person name="Varkonyi-Gasic E."/>
            <person name="Gambi F."/>
            <person name="Hanley J."/>
            <person name="Yao J.L."/>
            <person name="Cheung J."/>
            <person name="David K.M."/>
            <person name="Warren B."/>
            <person name="Marsh K."/>
            <person name="Snowden K.C."/>
            <person name="Lin-Wang K."/>
            <person name="Brian L."/>
            <person name="Martinez-Sanchez M."/>
            <person name="Wang M."/>
            <person name="Ileperuma N."/>
            <person name="Macnee N."/>
            <person name="Campin R."/>
            <person name="McAtee P."/>
            <person name="Drummond R.S.M."/>
            <person name="Espley R.V."/>
            <person name="Ireland H.S."/>
            <person name="Wu R."/>
            <person name="Atkinson R.G."/>
            <person name="Karunairetnam S."/>
            <person name="Bulley S."/>
            <person name="Chunkath S."/>
            <person name="Hanley Z."/>
            <person name="Storey R."/>
            <person name="Thrimawithana A.H."/>
            <person name="Thomson S."/>
            <person name="David C."/>
            <person name="Testolin R."/>
            <person name="Huang H."/>
            <person name="Hellens R.P."/>
            <person name="Schaffer R.J."/>
        </authorList>
    </citation>
    <scope>NUCLEOTIDE SEQUENCE [LARGE SCALE GENOMIC DNA]</scope>
    <source>
        <strain evidence="5">cv. Red5</strain>
    </source>
</reference>
<dbReference type="InParanoid" id="A0A2R6PHR8"/>
<proteinExistence type="predicted"/>
<gene>
    <name evidence="4" type="ORF">CEY00_Acc28758</name>
</gene>
<feature type="repeat" description="WD" evidence="3">
    <location>
        <begin position="574"/>
        <end position="604"/>
    </location>
</feature>
<dbReference type="InterPro" id="IPR020472">
    <property type="entry name" value="WD40_PAC1"/>
</dbReference>
<organism evidence="4 5">
    <name type="scientific">Actinidia chinensis var. chinensis</name>
    <name type="common">Chinese soft-hair kiwi</name>
    <dbReference type="NCBI Taxonomy" id="1590841"/>
    <lineage>
        <taxon>Eukaryota</taxon>
        <taxon>Viridiplantae</taxon>
        <taxon>Streptophyta</taxon>
        <taxon>Embryophyta</taxon>
        <taxon>Tracheophyta</taxon>
        <taxon>Spermatophyta</taxon>
        <taxon>Magnoliopsida</taxon>
        <taxon>eudicotyledons</taxon>
        <taxon>Gunneridae</taxon>
        <taxon>Pentapetalae</taxon>
        <taxon>asterids</taxon>
        <taxon>Ericales</taxon>
        <taxon>Actinidiaceae</taxon>
        <taxon>Actinidia</taxon>
    </lineage>
</organism>
<dbReference type="EMBL" id="NKQK01000025">
    <property type="protein sequence ID" value="PSR91414.1"/>
    <property type="molecule type" value="Genomic_DNA"/>
</dbReference>
<keyword evidence="1 3" id="KW-0853">WD repeat</keyword>
<reference evidence="4 5" key="1">
    <citation type="submission" date="2017-07" db="EMBL/GenBank/DDBJ databases">
        <title>An improved, manually edited Actinidia chinensis var. chinensis (kiwifruit) genome highlights the challenges associated with draft genomes and gene prediction in plants.</title>
        <authorList>
            <person name="Pilkington S."/>
            <person name="Crowhurst R."/>
            <person name="Hilario E."/>
            <person name="Nardozza S."/>
            <person name="Fraser L."/>
            <person name="Peng Y."/>
            <person name="Gunaseelan K."/>
            <person name="Simpson R."/>
            <person name="Tahir J."/>
            <person name="Deroles S."/>
            <person name="Templeton K."/>
            <person name="Luo Z."/>
            <person name="Davy M."/>
            <person name="Cheng C."/>
            <person name="Mcneilage M."/>
            <person name="Scaglione D."/>
            <person name="Liu Y."/>
            <person name="Zhang Q."/>
            <person name="Datson P."/>
            <person name="De Silva N."/>
            <person name="Gardiner S."/>
            <person name="Bassett H."/>
            <person name="Chagne D."/>
            <person name="Mccallum J."/>
            <person name="Dzierzon H."/>
            <person name="Deng C."/>
            <person name="Wang Y.-Y."/>
            <person name="Barron N."/>
            <person name="Manako K."/>
            <person name="Bowen J."/>
            <person name="Foster T."/>
            <person name="Erridge Z."/>
            <person name="Tiffin H."/>
            <person name="Waite C."/>
            <person name="Davies K."/>
            <person name="Grierson E."/>
            <person name="Laing W."/>
            <person name="Kirk R."/>
            <person name="Chen X."/>
            <person name="Wood M."/>
            <person name="Montefiori M."/>
            <person name="Brummell D."/>
            <person name="Schwinn K."/>
            <person name="Catanach A."/>
            <person name="Fullerton C."/>
            <person name="Li D."/>
            <person name="Meiyalaghan S."/>
            <person name="Nieuwenhuizen N."/>
            <person name="Read N."/>
            <person name="Prakash R."/>
            <person name="Hunter D."/>
            <person name="Zhang H."/>
            <person name="Mckenzie M."/>
            <person name="Knabel M."/>
            <person name="Harris A."/>
            <person name="Allan A."/>
            <person name="Chen A."/>
            <person name="Janssen B."/>
            <person name="Plunkett B."/>
            <person name="Dwamena C."/>
            <person name="Voogd C."/>
            <person name="Leif D."/>
            <person name="Lafferty D."/>
            <person name="Souleyre E."/>
            <person name="Varkonyi-Gasic E."/>
            <person name="Gambi F."/>
            <person name="Hanley J."/>
            <person name="Yao J.-L."/>
            <person name="Cheung J."/>
            <person name="David K."/>
            <person name="Warren B."/>
            <person name="Marsh K."/>
            <person name="Snowden K."/>
            <person name="Lin-Wang K."/>
            <person name="Brian L."/>
            <person name="Martinez-Sanchez M."/>
            <person name="Wang M."/>
            <person name="Ileperuma N."/>
            <person name="Macnee N."/>
            <person name="Campin R."/>
            <person name="Mcatee P."/>
            <person name="Drummond R."/>
            <person name="Espley R."/>
            <person name="Ireland H."/>
            <person name="Wu R."/>
            <person name="Atkinson R."/>
            <person name="Karunairetnam S."/>
            <person name="Bulley S."/>
            <person name="Chunkath S."/>
            <person name="Hanley Z."/>
            <person name="Storey R."/>
            <person name="Thrimawithana A."/>
            <person name="Thomson S."/>
            <person name="David C."/>
            <person name="Testolin R."/>
        </authorList>
    </citation>
    <scope>NUCLEOTIDE SEQUENCE [LARGE SCALE GENOMIC DNA]</scope>
    <source>
        <strain evidence="5">cv. Red5</strain>
        <tissue evidence="4">Young leaf</tissue>
    </source>
</reference>
<dbReference type="OMA" id="DACTRNE"/>